<reference evidence="2 3" key="1">
    <citation type="submission" date="2017-08" db="EMBL/GenBank/DDBJ databases">
        <title>Acidophilic green algal genome provides insights into adaptation to an acidic environment.</title>
        <authorList>
            <person name="Hirooka S."/>
            <person name="Hirose Y."/>
            <person name="Kanesaki Y."/>
            <person name="Higuchi S."/>
            <person name="Fujiwara T."/>
            <person name="Onuma R."/>
            <person name="Era A."/>
            <person name="Ohbayashi R."/>
            <person name="Uzuka A."/>
            <person name="Nozaki H."/>
            <person name="Yoshikawa H."/>
            <person name="Miyagishima S.Y."/>
        </authorList>
    </citation>
    <scope>NUCLEOTIDE SEQUENCE [LARGE SCALE GENOMIC DNA]</scope>
    <source>
        <strain evidence="2 3">NIES-2499</strain>
    </source>
</reference>
<dbReference type="AlphaFoldDB" id="A0A250XRV5"/>
<dbReference type="OrthoDB" id="545455at2759"/>
<dbReference type="Proteomes" id="UP000232323">
    <property type="component" value="Unassembled WGS sequence"/>
</dbReference>
<accession>A0A250XRV5</accession>
<protein>
    <submittedName>
        <fullName evidence="2">Uncharacterized protein</fullName>
    </submittedName>
</protein>
<keyword evidence="3" id="KW-1185">Reference proteome</keyword>
<organism evidence="2 3">
    <name type="scientific">Chlamydomonas eustigma</name>
    <dbReference type="NCBI Taxonomy" id="1157962"/>
    <lineage>
        <taxon>Eukaryota</taxon>
        <taxon>Viridiplantae</taxon>
        <taxon>Chlorophyta</taxon>
        <taxon>core chlorophytes</taxon>
        <taxon>Chlorophyceae</taxon>
        <taxon>CS clade</taxon>
        <taxon>Chlamydomonadales</taxon>
        <taxon>Chlamydomonadaceae</taxon>
        <taxon>Chlamydomonas</taxon>
    </lineage>
</organism>
<feature type="compositionally biased region" description="Polar residues" evidence="1">
    <location>
        <begin position="223"/>
        <end position="244"/>
    </location>
</feature>
<feature type="region of interest" description="Disordered" evidence="1">
    <location>
        <begin position="209"/>
        <end position="244"/>
    </location>
</feature>
<evidence type="ECO:0000256" key="1">
    <source>
        <dbReference type="SAM" id="MobiDB-lite"/>
    </source>
</evidence>
<gene>
    <name evidence="2" type="ORF">CEUSTIGMA_g13200.t1</name>
</gene>
<evidence type="ECO:0000313" key="3">
    <source>
        <dbReference type="Proteomes" id="UP000232323"/>
    </source>
</evidence>
<sequence>MISASGEEDFEQRPDSVQSTDLALLAARNEIEDDQDQITEKDTDLNPLEAHEKLTNAKGELDVILDLVKNLESTVYLDFRILSSKPRSANALQDLADESKVKYGRKHDMLIDISARLQKGAIALRAAAANDNLYYNQVARLQRFWKIRLNPMTSEFSDSPFSVDLSLTTVSRTGPILSNDDNQAGNPSRHAKPILVPLVKDVSGSVKIRNSGASPELSGASKIRNSGASKIRNSGTSPELSGAG</sequence>
<name>A0A250XRV5_9CHLO</name>
<proteinExistence type="predicted"/>
<comment type="caution">
    <text evidence="2">The sequence shown here is derived from an EMBL/GenBank/DDBJ whole genome shotgun (WGS) entry which is preliminary data.</text>
</comment>
<dbReference type="EMBL" id="BEGY01000191">
    <property type="protein sequence ID" value="GAX85785.1"/>
    <property type="molecule type" value="Genomic_DNA"/>
</dbReference>
<evidence type="ECO:0000313" key="2">
    <source>
        <dbReference type="EMBL" id="GAX85785.1"/>
    </source>
</evidence>